<dbReference type="AlphaFoldDB" id="A0A1I2I173"/>
<reference evidence="2 3" key="1">
    <citation type="submission" date="2016-10" db="EMBL/GenBank/DDBJ databases">
        <authorList>
            <person name="de Groot N.N."/>
        </authorList>
    </citation>
    <scope>NUCLEOTIDE SEQUENCE [LARGE SCALE GENOMIC DNA]</scope>
    <source>
        <strain evidence="2 3">DSM 43019</strain>
    </source>
</reference>
<protein>
    <submittedName>
        <fullName evidence="2">Uncharacterized protein</fullName>
    </submittedName>
</protein>
<sequence length="190" mass="20207">MGSSRSVPSRTPPREVAGYAEAYAAGLLPRVPSTPPPLMVVPTARAAFRRLLATTVIAFLTVLLLAKTLSGAGAMAAVGLGGILVLVLIHRQLARVGDQLIAEFRHGYATLDVSWGGFWFGEGHTGTTGEAWDLRGLWLLDASTGAVRRGPAGHGDPPGMYPSPHAPGRWELWTGVEWHGHFDDPAGTRR</sequence>
<dbReference type="EMBL" id="FONV01000009">
    <property type="protein sequence ID" value="SFF35380.1"/>
    <property type="molecule type" value="Genomic_DNA"/>
</dbReference>
<evidence type="ECO:0000313" key="3">
    <source>
        <dbReference type="Proteomes" id="UP000199645"/>
    </source>
</evidence>
<keyword evidence="1" id="KW-0472">Membrane</keyword>
<evidence type="ECO:0000256" key="1">
    <source>
        <dbReference type="SAM" id="Phobius"/>
    </source>
</evidence>
<proteinExistence type="predicted"/>
<dbReference type="OrthoDB" id="5244233at2"/>
<organism evidence="2 3">
    <name type="scientific">Actinoplanes philippinensis</name>
    <dbReference type="NCBI Taxonomy" id="35752"/>
    <lineage>
        <taxon>Bacteria</taxon>
        <taxon>Bacillati</taxon>
        <taxon>Actinomycetota</taxon>
        <taxon>Actinomycetes</taxon>
        <taxon>Micromonosporales</taxon>
        <taxon>Micromonosporaceae</taxon>
        <taxon>Actinoplanes</taxon>
    </lineage>
</organism>
<keyword evidence="1" id="KW-0812">Transmembrane</keyword>
<keyword evidence="1" id="KW-1133">Transmembrane helix</keyword>
<feature type="transmembrane region" description="Helical" evidence="1">
    <location>
        <begin position="72"/>
        <end position="89"/>
    </location>
</feature>
<keyword evidence="3" id="KW-1185">Reference proteome</keyword>
<dbReference type="RefSeq" id="WP_143133912.1">
    <property type="nucleotide sequence ID" value="NZ_BOMT01000053.1"/>
</dbReference>
<name>A0A1I2I173_9ACTN</name>
<evidence type="ECO:0000313" key="2">
    <source>
        <dbReference type="EMBL" id="SFF35380.1"/>
    </source>
</evidence>
<feature type="transmembrane region" description="Helical" evidence="1">
    <location>
        <begin position="47"/>
        <end position="66"/>
    </location>
</feature>
<accession>A0A1I2I173</accession>
<gene>
    <name evidence="2" type="ORF">SAMN05421541_109135</name>
</gene>
<dbReference type="Proteomes" id="UP000199645">
    <property type="component" value="Unassembled WGS sequence"/>
</dbReference>